<proteinExistence type="predicted"/>
<dbReference type="RefSeq" id="WP_380667939.1">
    <property type="nucleotide sequence ID" value="NZ_JBHTCJ010000005.1"/>
</dbReference>
<dbReference type="Proteomes" id="UP001596504">
    <property type="component" value="Unassembled WGS sequence"/>
</dbReference>
<reference evidence="2" key="1">
    <citation type="journal article" date="2019" name="Int. J. Syst. Evol. Microbiol.">
        <title>The Global Catalogue of Microorganisms (GCM) 10K type strain sequencing project: providing services to taxonomists for standard genome sequencing and annotation.</title>
        <authorList>
            <consortium name="The Broad Institute Genomics Platform"/>
            <consortium name="The Broad Institute Genome Sequencing Center for Infectious Disease"/>
            <person name="Wu L."/>
            <person name="Ma J."/>
        </authorList>
    </citation>
    <scope>NUCLEOTIDE SEQUENCE [LARGE SCALE GENOMIC DNA]</scope>
    <source>
        <strain evidence="2">WLHS5</strain>
    </source>
</reference>
<evidence type="ECO:0000313" key="1">
    <source>
        <dbReference type="EMBL" id="MFC7342249.1"/>
    </source>
</evidence>
<sequence length="286" mass="31495">MITVDNHPADTQEAAEKLPALTSGFSTLAAGITKVPSQLNTLADISLIRLGHQCSVDRSAELLDTWKALTIADQALSAIFAVATSDEDSVDCLIDDTRYEVPATGPTHYSNADRWQTALWLAVISRDFKRIRDLCDVEESTLRARSDDFDEFVYHWIKALQAYFLNDDEQLRAEMEESSRLLAPEHVSKTPSSYLSNIFYPQFIAFLRLGARDSDGFSQALADSLRSHREFWTSSDDQAANPVGQVALAPLAFACLANDSGLPVEVSSGYLPSGFVAGARTAEYQF</sequence>
<organism evidence="1 2">
    <name type="scientific">Saccharopolyspora griseoalba</name>
    <dbReference type="NCBI Taxonomy" id="1431848"/>
    <lineage>
        <taxon>Bacteria</taxon>
        <taxon>Bacillati</taxon>
        <taxon>Actinomycetota</taxon>
        <taxon>Actinomycetes</taxon>
        <taxon>Pseudonocardiales</taxon>
        <taxon>Pseudonocardiaceae</taxon>
        <taxon>Saccharopolyspora</taxon>
    </lineage>
</organism>
<dbReference type="InterPro" id="IPR029074">
    <property type="entry name" value="Imm49"/>
</dbReference>
<protein>
    <submittedName>
        <fullName evidence="1">Immunity 49 family protein</fullName>
    </submittedName>
</protein>
<name>A0ABW2LK94_9PSEU</name>
<gene>
    <name evidence="1" type="ORF">ACFQRI_12600</name>
</gene>
<dbReference type="Pfam" id="PF15575">
    <property type="entry name" value="Imm49"/>
    <property type="match status" value="1"/>
</dbReference>
<keyword evidence="2" id="KW-1185">Reference proteome</keyword>
<comment type="caution">
    <text evidence="1">The sequence shown here is derived from an EMBL/GenBank/DDBJ whole genome shotgun (WGS) entry which is preliminary data.</text>
</comment>
<evidence type="ECO:0000313" key="2">
    <source>
        <dbReference type="Proteomes" id="UP001596504"/>
    </source>
</evidence>
<dbReference type="EMBL" id="JBHTCJ010000005">
    <property type="protein sequence ID" value="MFC7342249.1"/>
    <property type="molecule type" value="Genomic_DNA"/>
</dbReference>
<accession>A0ABW2LK94</accession>